<dbReference type="AlphaFoldDB" id="A0A919IY33"/>
<dbReference type="CDD" id="cd06261">
    <property type="entry name" value="TM_PBP2"/>
    <property type="match status" value="1"/>
</dbReference>
<gene>
    <name evidence="9" type="ORF">Afe05nite_21680</name>
</gene>
<feature type="transmembrane region" description="Helical" evidence="7">
    <location>
        <begin position="135"/>
        <end position="152"/>
    </location>
</feature>
<dbReference type="PANTHER" id="PTHR43163:SF9">
    <property type="entry name" value="ABC TRANSPORTER PERMEASE PROTEIN"/>
    <property type="match status" value="1"/>
</dbReference>
<feature type="transmembrane region" description="Helical" evidence="7">
    <location>
        <begin position="9"/>
        <end position="29"/>
    </location>
</feature>
<keyword evidence="10" id="KW-1185">Reference proteome</keyword>
<keyword evidence="4 7" id="KW-0812">Transmembrane</keyword>
<dbReference type="SUPFAM" id="SSF161098">
    <property type="entry name" value="MetI-like"/>
    <property type="match status" value="1"/>
</dbReference>
<dbReference type="RefSeq" id="WP_203816895.1">
    <property type="nucleotide sequence ID" value="NZ_BAAABP010000031.1"/>
</dbReference>
<evidence type="ECO:0000256" key="6">
    <source>
        <dbReference type="ARBA" id="ARBA00023136"/>
    </source>
</evidence>
<keyword evidence="2 7" id="KW-0813">Transport</keyword>
<comment type="subcellular location">
    <subcellularLocation>
        <location evidence="1 7">Cell membrane</location>
        <topology evidence="1 7">Multi-pass membrane protein</topology>
    </subcellularLocation>
</comment>
<feature type="transmembrane region" description="Helical" evidence="7">
    <location>
        <begin position="102"/>
        <end position="123"/>
    </location>
</feature>
<evidence type="ECO:0000256" key="5">
    <source>
        <dbReference type="ARBA" id="ARBA00022989"/>
    </source>
</evidence>
<organism evidence="9 10">
    <name type="scientific">Paractinoplanes ferrugineus</name>
    <dbReference type="NCBI Taxonomy" id="113564"/>
    <lineage>
        <taxon>Bacteria</taxon>
        <taxon>Bacillati</taxon>
        <taxon>Actinomycetota</taxon>
        <taxon>Actinomycetes</taxon>
        <taxon>Micromonosporales</taxon>
        <taxon>Micromonosporaceae</taxon>
        <taxon>Paractinoplanes</taxon>
    </lineage>
</organism>
<name>A0A919IY33_9ACTN</name>
<evidence type="ECO:0000256" key="4">
    <source>
        <dbReference type="ARBA" id="ARBA00022692"/>
    </source>
</evidence>
<feature type="transmembrane region" description="Helical" evidence="7">
    <location>
        <begin position="294"/>
        <end position="320"/>
    </location>
</feature>
<dbReference type="InterPro" id="IPR000515">
    <property type="entry name" value="MetI-like"/>
</dbReference>
<dbReference type="Pfam" id="PF19300">
    <property type="entry name" value="BPD_transp_1_N"/>
    <property type="match status" value="1"/>
</dbReference>
<dbReference type="Proteomes" id="UP000598174">
    <property type="component" value="Unassembled WGS sequence"/>
</dbReference>
<keyword evidence="3" id="KW-1003">Cell membrane</keyword>
<keyword evidence="5 7" id="KW-1133">Transmembrane helix</keyword>
<evidence type="ECO:0000256" key="7">
    <source>
        <dbReference type="RuleBase" id="RU363032"/>
    </source>
</evidence>
<evidence type="ECO:0000256" key="2">
    <source>
        <dbReference type="ARBA" id="ARBA00022448"/>
    </source>
</evidence>
<feature type="transmembrane region" description="Helical" evidence="7">
    <location>
        <begin position="190"/>
        <end position="209"/>
    </location>
</feature>
<sequence length="327" mass="35935">MFAYVVRRLLAAIPVLIVASFIAYALVALSGDPLEPLKIRNPPAPQRTIDLETARLGLDENIFVRYWHWLTGVLQGNFGESVQSNYDIGENLARSTVVTLRLVVVAMLLALILAVITGVLSAVRQYSKFDYATTFLGFVFLAMPSFWIAIVLKDLAVRYNKATGTTVFYTIGEKSQNYDSLSPFGKFGDLAGHLILPTIALALISYAAWSRYQRAAMLEVLNSDYVRLARAKGLAWRQVLTRHVLRTALIPLVTVTALDIAAILGGAVITETVFNWNGLGRMLLTGVGRADTNAVAGWLLLAGLVVIIFNVIADVLYAVLDPRIRHE</sequence>
<evidence type="ECO:0000259" key="8">
    <source>
        <dbReference type="PROSITE" id="PS50928"/>
    </source>
</evidence>
<protein>
    <submittedName>
        <fullName evidence="9">Peptide ABC transporter permease</fullName>
    </submittedName>
</protein>
<keyword evidence="6 7" id="KW-0472">Membrane</keyword>
<comment type="similarity">
    <text evidence="7">Belongs to the binding-protein-dependent transport system permease family.</text>
</comment>
<evidence type="ECO:0000256" key="1">
    <source>
        <dbReference type="ARBA" id="ARBA00004651"/>
    </source>
</evidence>
<feature type="transmembrane region" description="Helical" evidence="7">
    <location>
        <begin position="248"/>
        <end position="274"/>
    </location>
</feature>
<evidence type="ECO:0000313" key="9">
    <source>
        <dbReference type="EMBL" id="GIE10328.1"/>
    </source>
</evidence>
<reference evidence="9" key="1">
    <citation type="submission" date="2021-01" db="EMBL/GenBank/DDBJ databases">
        <title>Whole genome shotgun sequence of Actinoplanes ferrugineus NBRC 15555.</title>
        <authorList>
            <person name="Komaki H."/>
            <person name="Tamura T."/>
        </authorList>
    </citation>
    <scope>NUCLEOTIDE SEQUENCE</scope>
    <source>
        <strain evidence="9">NBRC 15555</strain>
    </source>
</reference>
<dbReference type="GO" id="GO:0055085">
    <property type="term" value="P:transmembrane transport"/>
    <property type="evidence" value="ECO:0007669"/>
    <property type="project" value="InterPro"/>
</dbReference>
<dbReference type="EMBL" id="BOMM01000016">
    <property type="protein sequence ID" value="GIE10328.1"/>
    <property type="molecule type" value="Genomic_DNA"/>
</dbReference>
<comment type="caution">
    <text evidence="9">The sequence shown here is derived from an EMBL/GenBank/DDBJ whole genome shotgun (WGS) entry which is preliminary data.</text>
</comment>
<dbReference type="GO" id="GO:0005886">
    <property type="term" value="C:plasma membrane"/>
    <property type="evidence" value="ECO:0007669"/>
    <property type="project" value="UniProtKB-SubCell"/>
</dbReference>
<dbReference type="InterPro" id="IPR035906">
    <property type="entry name" value="MetI-like_sf"/>
</dbReference>
<dbReference type="PANTHER" id="PTHR43163">
    <property type="entry name" value="DIPEPTIDE TRANSPORT SYSTEM PERMEASE PROTEIN DPPB-RELATED"/>
    <property type="match status" value="1"/>
</dbReference>
<dbReference type="Pfam" id="PF00528">
    <property type="entry name" value="BPD_transp_1"/>
    <property type="match status" value="1"/>
</dbReference>
<accession>A0A919IY33</accession>
<feature type="domain" description="ABC transmembrane type-1" evidence="8">
    <location>
        <begin position="96"/>
        <end position="317"/>
    </location>
</feature>
<proteinExistence type="inferred from homology"/>
<dbReference type="PROSITE" id="PS50928">
    <property type="entry name" value="ABC_TM1"/>
    <property type="match status" value="1"/>
</dbReference>
<evidence type="ECO:0000313" key="10">
    <source>
        <dbReference type="Proteomes" id="UP000598174"/>
    </source>
</evidence>
<dbReference type="InterPro" id="IPR045621">
    <property type="entry name" value="BPD_transp_1_N"/>
</dbReference>
<evidence type="ECO:0000256" key="3">
    <source>
        <dbReference type="ARBA" id="ARBA00022475"/>
    </source>
</evidence>
<dbReference type="Gene3D" id="1.10.3720.10">
    <property type="entry name" value="MetI-like"/>
    <property type="match status" value="1"/>
</dbReference>